<comment type="similarity">
    <text evidence="2">Belongs to the periplasmic pilus chaperone family.</text>
</comment>
<dbReference type="Gene3D" id="2.60.40.10">
    <property type="entry name" value="Immunoglobulins"/>
    <property type="match status" value="2"/>
</dbReference>
<organism evidence="10">
    <name type="scientific">Enterobacter cloacae complex sp. Mu1197</name>
    <dbReference type="NCBI Taxonomy" id="3152302"/>
    <lineage>
        <taxon>Bacteria</taxon>
        <taxon>Pseudomonadati</taxon>
        <taxon>Pseudomonadota</taxon>
        <taxon>Gammaproteobacteria</taxon>
        <taxon>Enterobacterales</taxon>
        <taxon>Enterobacteriaceae</taxon>
        <taxon>Enterobacter</taxon>
        <taxon>Enterobacter cloacae complex</taxon>
    </lineage>
</organism>
<dbReference type="InterPro" id="IPR013783">
    <property type="entry name" value="Ig-like_fold"/>
</dbReference>
<evidence type="ECO:0000256" key="4">
    <source>
        <dbReference type="ARBA" id="ARBA00022729"/>
    </source>
</evidence>
<protein>
    <submittedName>
        <fullName evidence="10">Fimbria/pilus periplasmic chaperone</fullName>
    </submittedName>
</protein>
<keyword evidence="3" id="KW-1029">Fimbrium biogenesis</keyword>
<feature type="domain" description="Pili assembly chaperone C-terminal" evidence="9">
    <location>
        <begin position="174"/>
        <end position="227"/>
    </location>
</feature>
<evidence type="ECO:0000256" key="6">
    <source>
        <dbReference type="ARBA" id="ARBA00023186"/>
    </source>
</evidence>
<evidence type="ECO:0000256" key="1">
    <source>
        <dbReference type="ARBA" id="ARBA00004418"/>
    </source>
</evidence>
<dbReference type="Pfam" id="PF02753">
    <property type="entry name" value="PapD_C"/>
    <property type="match status" value="1"/>
</dbReference>
<dbReference type="RefSeq" id="WP_348957740.1">
    <property type="nucleotide sequence ID" value="NZ_CP157375.1"/>
</dbReference>
<dbReference type="InterPro" id="IPR016147">
    <property type="entry name" value="Pili_assmbl_chaperone_N"/>
</dbReference>
<feature type="domain" description="Pili assembly chaperone N-terminal" evidence="8">
    <location>
        <begin position="33"/>
        <end position="152"/>
    </location>
</feature>
<dbReference type="SUPFAM" id="SSF49584">
    <property type="entry name" value="Periplasmic chaperone C-domain"/>
    <property type="match status" value="1"/>
</dbReference>
<feature type="signal peptide" evidence="7">
    <location>
        <begin position="1"/>
        <end position="31"/>
    </location>
</feature>
<keyword evidence="5" id="KW-0574">Periplasm</keyword>
<evidence type="ECO:0000259" key="8">
    <source>
        <dbReference type="Pfam" id="PF00345"/>
    </source>
</evidence>
<accession>A0AAU7FRT7</accession>
<evidence type="ECO:0000256" key="7">
    <source>
        <dbReference type="SAM" id="SignalP"/>
    </source>
</evidence>
<evidence type="ECO:0000256" key="2">
    <source>
        <dbReference type="ARBA" id="ARBA00007399"/>
    </source>
</evidence>
<dbReference type="GO" id="GO:0071555">
    <property type="term" value="P:cell wall organization"/>
    <property type="evidence" value="ECO:0007669"/>
    <property type="project" value="InterPro"/>
</dbReference>
<keyword evidence="6" id="KW-0143">Chaperone</keyword>
<dbReference type="InterPro" id="IPR001829">
    <property type="entry name" value="Pili_assmbl_chaperone_bac"/>
</dbReference>
<feature type="chain" id="PRO_5043403163" evidence="7">
    <location>
        <begin position="32"/>
        <end position="235"/>
    </location>
</feature>
<dbReference type="InterPro" id="IPR016148">
    <property type="entry name" value="Pili_assmbl_chaperone_C"/>
</dbReference>
<dbReference type="Pfam" id="PF00345">
    <property type="entry name" value="PapD_N"/>
    <property type="match status" value="1"/>
</dbReference>
<proteinExistence type="inferred from homology"/>
<dbReference type="EMBL" id="CP157375">
    <property type="protein sequence ID" value="XBM29866.1"/>
    <property type="molecule type" value="Genomic_DNA"/>
</dbReference>
<dbReference type="InterPro" id="IPR050643">
    <property type="entry name" value="Periplasmic_pilus_chap"/>
</dbReference>
<dbReference type="SUPFAM" id="SSF49354">
    <property type="entry name" value="PapD-like"/>
    <property type="match status" value="1"/>
</dbReference>
<evidence type="ECO:0000259" key="9">
    <source>
        <dbReference type="Pfam" id="PF02753"/>
    </source>
</evidence>
<dbReference type="InterPro" id="IPR008962">
    <property type="entry name" value="PapD-like_sf"/>
</dbReference>
<dbReference type="PANTHER" id="PTHR30251:SF0">
    <property type="entry name" value="FIMBRIAL CHAPERONE PROTEIN ELFD-RELATED"/>
    <property type="match status" value="1"/>
</dbReference>
<name>A0AAU7FRT7_9ENTR</name>
<dbReference type="InterPro" id="IPR036316">
    <property type="entry name" value="Pili_assmbl_chap_C_dom_sf"/>
</dbReference>
<reference evidence="10" key="1">
    <citation type="submission" date="2024-05" db="EMBL/GenBank/DDBJ databases">
        <title>Copy number flexibility facilitates heteroresistance to increasing antibiotic pressure and threatens the beta-lactam pipeline.</title>
        <authorList>
            <person name="Choby J.E."/>
            <person name="Weiss D.S."/>
        </authorList>
    </citation>
    <scope>NUCLEOTIDE SEQUENCE</scope>
    <source>
        <strain evidence="10">Mu1197</strain>
    </source>
</reference>
<dbReference type="FunFam" id="2.60.40.10:FF:000458">
    <property type="entry name" value="Molecular chaperone FimC"/>
    <property type="match status" value="1"/>
</dbReference>
<dbReference type="GO" id="GO:0030288">
    <property type="term" value="C:outer membrane-bounded periplasmic space"/>
    <property type="evidence" value="ECO:0007669"/>
    <property type="project" value="InterPro"/>
</dbReference>
<dbReference type="PANTHER" id="PTHR30251">
    <property type="entry name" value="PILUS ASSEMBLY CHAPERONE"/>
    <property type="match status" value="1"/>
</dbReference>
<evidence type="ECO:0000256" key="3">
    <source>
        <dbReference type="ARBA" id="ARBA00022558"/>
    </source>
</evidence>
<keyword evidence="4 7" id="KW-0732">Signal</keyword>
<evidence type="ECO:0000313" key="10">
    <source>
        <dbReference type="EMBL" id="XBM29866.1"/>
    </source>
</evidence>
<sequence>MTIVINNTKRTFISGLVSAALFCGLISSANAGGVALGATRLIYPQGEKQVSLPITNSDTKDVFLIQNWVSDAEGKKINDFVITPPLFVIQPKKENILRIMYVGQDNLPQDRETVFYLNSKAIPSSDKSKQGGSSLQIATQSVIKLFVRPKKLPTPAIDAPKTLRCQVSGSNLTVTNPSPYYVTLVQLHVGGKKLENDMVPPKGNKVINTQGASGVVTFQTMNDYGAMTDKQSCGS</sequence>
<evidence type="ECO:0000256" key="5">
    <source>
        <dbReference type="ARBA" id="ARBA00022764"/>
    </source>
</evidence>
<dbReference type="PRINTS" id="PR00969">
    <property type="entry name" value="CHAPERONPILI"/>
</dbReference>
<gene>
    <name evidence="10" type="ORF">ABFV38_18470</name>
</gene>
<dbReference type="AlphaFoldDB" id="A0AAU7FRT7"/>
<comment type="subcellular location">
    <subcellularLocation>
        <location evidence="1">Periplasm</location>
    </subcellularLocation>
</comment>